<evidence type="ECO:0000256" key="9">
    <source>
        <dbReference type="ARBA" id="ARBA00071353"/>
    </source>
</evidence>
<reference evidence="14" key="1">
    <citation type="submission" date="2020-02" db="EMBL/GenBank/DDBJ databases">
        <authorList>
            <person name="Meier V. D."/>
        </authorList>
    </citation>
    <scope>NUCLEOTIDE SEQUENCE</scope>
    <source>
        <strain evidence="14">AVDCRST_MAG69</strain>
    </source>
</reference>
<dbReference type="GO" id="GO:0050661">
    <property type="term" value="F:NADP binding"/>
    <property type="evidence" value="ECO:0007669"/>
    <property type="project" value="TreeGrafter"/>
</dbReference>
<keyword evidence="4" id="KW-0547">Nucleotide-binding</keyword>
<evidence type="ECO:0000259" key="12">
    <source>
        <dbReference type="SMART" id="SM01002"/>
    </source>
</evidence>
<evidence type="ECO:0000256" key="3">
    <source>
        <dbReference type="ARBA" id="ARBA00012943"/>
    </source>
</evidence>
<keyword evidence="7" id="KW-0520">NAD</keyword>
<dbReference type="PANTHER" id="PTHR10160">
    <property type="entry name" value="NAD(P) TRANSHYDROGENASE"/>
    <property type="match status" value="1"/>
</dbReference>
<dbReference type="InterPro" id="IPR036291">
    <property type="entry name" value="NAD(P)-bd_dom_sf"/>
</dbReference>
<keyword evidence="14" id="KW-0560">Oxidoreductase</keyword>
<keyword evidence="5" id="KW-0521">NADP</keyword>
<dbReference type="AlphaFoldDB" id="A0A6J4TB49"/>
<dbReference type="Gene3D" id="3.40.50.720">
    <property type="entry name" value="NAD(P)-binding Rossmann-like Domain"/>
    <property type="match status" value="2"/>
</dbReference>
<dbReference type="SMART" id="SM01003">
    <property type="entry name" value="AlaDh_PNT_N"/>
    <property type="match status" value="1"/>
</dbReference>
<evidence type="ECO:0000256" key="1">
    <source>
        <dbReference type="ARBA" id="ARBA00003943"/>
    </source>
</evidence>
<dbReference type="InterPro" id="IPR007698">
    <property type="entry name" value="AlaDH/PNT_NAD(H)-bd"/>
</dbReference>
<name>A0A6J4TB49_9ACTN</name>
<dbReference type="EMBL" id="CADCVP010000319">
    <property type="protein sequence ID" value="CAA9518320.1"/>
    <property type="molecule type" value="Genomic_DNA"/>
</dbReference>
<dbReference type="NCBIfam" id="NF006942">
    <property type="entry name" value="PRK09424.1"/>
    <property type="match status" value="1"/>
</dbReference>
<evidence type="ECO:0000256" key="4">
    <source>
        <dbReference type="ARBA" id="ARBA00022741"/>
    </source>
</evidence>
<comment type="catalytic activity">
    <reaction evidence="8">
        <text>NAD(+) + NADPH + H(+)(in) = NADH + NADP(+) + H(+)(out)</text>
        <dbReference type="Rhea" id="RHEA:47992"/>
        <dbReference type="ChEBI" id="CHEBI:15378"/>
        <dbReference type="ChEBI" id="CHEBI:57540"/>
        <dbReference type="ChEBI" id="CHEBI:57783"/>
        <dbReference type="ChEBI" id="CHEBI:57945"/>
        <dbReference type="ChEBI" id="CHEBI:58349"/>
        <dbReference type="EC" id="7.1.1.1"/>
    </reaction>
</comment>
<dbReference type="InterPro" id="IPR008143">
    <property type="entry name" value="Ala_DH/PNT_CS2"/>
</dbReference>
<evidence type="ECO:0000256" key="7">
    <source>
        <dbReference type="ARBA" id="ARBA00023027"/>
    </source>
</evidence>
<dbReference type="SMART" id="SM01002">
    <property type="entry name" value="AlaDh_PNT_C"/>
    <property type="match status" value="1"/>
</dbReference>
<dbReference type="InterPro" id="IPR007886">
    <property type="entry name" value="AlaDH/PNT_N"/>
</dbReference>
<dbReference type="GO" id="GO:0005886">
    <property type="term" value="C:plasma membrane"/>
    <property type="evidence" value="ECO:0007669"/>
    <property type="project" value="TreeGrafter"/>
</dbReference>
<accession>A0A6J4TB49</accession>
<evidence type="ECO:0000256" key="11">
    <source>
        <dbReference type="ARBA" id="ARBA00084087"/>
    </source>
</evidence>
<feature type="domain" description="Alanine dehydrogenase/pyridine nucleotide transhydrogenase NAD(H)-binding" evidence="12">
    <location>
        <begin position="146"/>
        <end position="311"/>
    </location>
</feature>
<dbReference type="SUPFAM" id="SSF51735">
    <property type="entry name" value="NAD(P)-binding Rossmann-fold domains"/>
    <property type="match status" value="1"/>
</dbReference>
<evidence type="ECO:0000256" key="2">
    <source>
        <dbReference type="ARBA" id="ARBA00005689"/>
    </source>
</evidence>
<dbReference type="PROSITE" id="PS00837">
    <property type="entry name" value="ALADH_PNT_2"/>
    <property type="match status" value="1"/>
</dbReference>
<dbReference type="GO" id="GO:0008750">
    <property type="term" value="F:proton-translocating NAD(P)+ transhydrogenase activity"/>
    <property type="evidence" value="ECO:0007669"/>
    <property type="project" value="UniProtKB-EC"/>
</dbReference>
<evidence type="ECO:0000256" key="5">
    <source>
        <dbReference type="ARBA" id="ARBA00022857"/>
    </source>
</evidence>
<evidence type="ECO:0000256" key="6">
    <source>
        <dbReference type="ARBA" id="ARBA00022967"/>
    </source>
</evidence>
<comment type="function">
    <text evidence="1">The transhydrogenation between NADH and NADP is coupled to respiration and ATP hydrolysis and functions as a proton pump across the membrane.</text>
</comment>
<dbReference type="SUPFAM" id="SSF52283">
    <property type="entry name" value="Formate/glycerate dehydrogenase catalytic domain-like"/>
    <property type="match status" value="1"/>
</dbReference>
<evidence type="ECO:0000256" key="10">
    <source>
        <dbReference type="ARBA" id="ARBA00076996"/>
    </source>
</evidence>
<dbReference type="GO" id="GO:0006740">
    <property type="term" value="P:NADPH regeneration"/>
    <property type="evidence" value="ECO:0007669"/>
    <property type="project" value="TreeGrafter"/>
</dbReference>
<keyword evidence="6" id="KW-1278">Translocase</keyword>
<evidence type="ECO:0000256" key="8">
    <source>
        <dbReference type="ARBA" id="ARBA00048202"/>
    </source>
</evidence>
<sequence length="377" mass="38721">MQIGVPREITQGERRVALVPEVVRRLTGAGHQVVVETGAGLISGFADDAYEQSGATVADAASVWGSEVVAKVGAPTTEETAALASGRVLIGFLAPLTNPDGMRAIAGSGATAFAMEAIPRTTRAQSMDALSSQATVAGYRAVLIASQYLGRFFPMLMTAAGTVPPAQTFILGAGVAGLQAIATARRLGAVVTAFDVRSEVKEQIQSLGAKFLEVEGAADASGTGGYARELTEEELAAQRAALAKQISRSDAVITTALVPGRKAPILVTADAVASMKRGSVIVDLAGEAGGNCELTRPGEAYETDNGVTIVSPLNLPSTMAEHASQLYSKNVQALLELMSGDDGALTLNFEDDIIAGACVTRDGDIVHPGARRAAGLE</sequence>
<comment type="similarity">
    <text evidence="2">Belongs to the AlaDH/PNT family.</text>
</comment>
<gene>
    <name evidence="14" type="ORF">AVDCRST_MAG69-2906</name>
</gene>
<dbReference type="EC" id="7.1.1.1" evidence="3"/>
<dbReference type="PANTHER" id="PTHR10160:SF19">
    <property type="entry name" value="PROTON-TRANSLOCATING NAD(P)(+) TRANSHYDROGENASE"/>
    <property type="match status" value="1"/>
</dbReference>
<evidence type="ECO:0000259" key="13">
    <source>
        <dbReference type="SMART" id="SM01003"/>
    </source>
</evidence>
<proteinExistence type="inferred from homology"/>
<organism evidence="14">
    <name type="scientific">uncultured Solirubrobacteraceae bacterium</name>
    <dbReference type="NCBI Taxonomy" id="1162706"/>
    <lineage>
        <taxon>Bacteria</taxon>
        <taxon>Bacillati</taxon>
        <taxon>Actinomycetota</taxon>
        <taxon>Thermoleophilia</taxon>
        <taxon>Solirubrobacterales</taxon>
        <taxon>Solirubrobacteraceae</taxon>
        <taxon>environmental samples</taxon>
    </lineage>
</organism>
<evidence type="ECO:0000313" key="14">
    <source>
        <dbReference type="EMBL" id="CAA9518320.1"/>
    </source>
</evidence>
<dbReference type="GO" id="GO:0016491">
    <property type="term" value="F:oxidoreductase activity"/>
    <property type="evidence" value="ECO:0007669"/>
    <property type="project" value="UniProtKB-KW"/>
</dbReference>
<dbReference type="FunFam" id="3.40.50.720:FF:000188">
    <property type="entry name" value="NAD(P) transhydrogenase alpha subunit 1"/>
    <property type="match status" value="1"/>
</dbReference>
<feature type="domain" description="Alanine dehydrogenase/pyridine nucleotide transhydrogenase N-terminal" evidence="13">
    <location>
        <begin position="4"/>
        <end position="137"/>
    </location>
</feature>
<protein>
    <recommendedName>
        <fullName evidence="9">NAD(P) transhydrogenase subunit alpha part 1</fullName>
        <ecNumber evidence="3">7.1.1.1</ecNumber>
    </recommendedName>
    <alternativeName>
        <fullName evidence="11">Nicotinamide nucleotide transhydrogenase subunit alpha 1</fullName>
    </alternativeName>
    <alternativeName>
        <fullName evidence="10">Pyridine nucleotide transhydrogenase subunit alpha 1</fullName>
    </alternativeName>
</protein>
<dbReference type="Pfam" id="PF01262">
    <property type="entry name" value="AlaDh_PNT_C"/>
    <property type="match status" value="1"/>
</dbReference>
<dbReference type="Pfam" id="PF05222">
    <property type="entry name" value="AlaDh_PNT_N"/>
    <property type="match status" value="1"/>
</dbReference>
<dbReference type="CDD" id="cd05304">
    <property type="entry name" value="Rubrum_tdh"/>
    <property type="match status" value="1"/>
</dbReference>